<keyword evidence="2" id="KW-0378">Hydrolase</keyword>
<proteinExistence type="inferred from homology"/>
<evidence type="ECO:0000256" key="2">
    <source>
        <dbReference type="ARBA" id="ARBA00022801"/>
    </source>
</evidence>
<dbReference type="Pfam" id="PF00082">
    <property type="entry name" value="Peptidase_S8"/>
    <property type="match status" value="1"/>
</dbReference>
<evidence type="ECO:0000259" key="5">
    <source>
        <dbReference type="Pfam" id="PF00082"/>
    </source>
</evidence>
<dbReference type="InterPro" id="IPR051048">
    <property type="entry name" value="Peptidase_S8/S53_subtilisin"/>
</dbReference>
<dbReference type="InterPro" id="IPR000209">
    <property type="entry name" value="Peptidase_S8/S53_dom"/>
</dbReference>
<evidence type="ECO:0000313" key="6">
    <source>
        <dbReference type="EMBL" id="CAG7731639.1"/>
    </source>
</evidence>
<dbReference type="PANTHER" id="PTHR43399">
    <property type="entry name" value="SUBTILISIN-RELATED"/>
    <property type="match status" value="1"/>
</dbReference>
<feature type="domain" description="Peptidase S8/S53" evidence="5">
    <location>
        <begin position="189"/>
        <end position="260"/>
    </location>
</feature>
<keyword evidence="7" id="KW-1185">Reference proteome</keyword>
<dbReference type="EMBL" id="CAJVCH010216709">
    <property type="protein sequence ID" value="CAG7731639.1"/>
    <property type="molecule type" value="Genomic_DNA"/>
</dbReference>
<dbReference type="PROSITE" id="PS00136">
    <property type="entry name" value="SUBTILASE_ASP"/>
    <property type="match status" value="1"/>
</dbReference>
<reference evidence="6" key="1">
    <citation type="submission" date="2021-06" db="EMBL/GenBank/DDBJ databases">
        <authorList>
            <person name="Hodson N. C."/>
            <person name="Mongue J. A."/>
            <person name="Jaron S. K."/>
        </authorList>
    </citation>
    <scope>NUCLEOTIDE SEQUENCE</scope>
</reference>
<dbReference type="InterPro" id="IPR023827">
    <property type="entry name" value="Peptidase_S8_Asp-AS"/>
</dbReference>
<keyword evidence="4" id="KW-0732">Signal</keyword>
<dbReference type="Proteomes" id="UP000708208">
    <property type="component" value="Unassembled WGS sequence"/>
</dbReference>
<dbReference type="GO" id="GO:0008236">
    <property type="term" value="F:serine-type peptidase activity"/>
    <property type="evidence" value="ECO:0007669"/>
    <property type="project" value="InterPro"/>
</dbReference>
<comment type="caution">
    <text evidence="3">Lacks conserved residue(s) required for the propagation of feature annotation.</text>
</comment>
<sequence length="264" mass="28872">MSQICVALLIIYFLQSSFRSNATPVPGKVTAELKQIIQEKQVADIMISFDVPSSVTLKKISMKTKAINNRAEKLTMISEALETQSMISQKGALELLKSEKSLKSRVLWITNQLSIKEASGALIYKLTALDEVTEIDVDPSTEVFDPVKTSNVSQIKNAPPRSRKSKFGQLTYGLEAIKVPEVWSLGYYGQGVVIGIIDSGIDYLHDALRDSFVGTNNYGWHDPIVGAELPFDYRGHGTHCLGSIVGHNGIGVAPGARWMGCVIT</sequence>
<name>A0A8J2K550_9HEXA</name>
<gene>
    <name evidence="6" type="ORF">AFUS01_LOCUS20215</name>
</gene>
<evidence type="ECO:0000256" key="3">
    <source>
        <dbReference type="PROSITE-ProRule" id="PRU01240"/>
    </source>
</evidence>
<feature type="signal peptide" evidence="4">
    <location>
        <begin position="1"/>
        <end position="22"/>
    </location>
</feature>
<evidence type="ECO:0000256" key="4">
    <source>
        <dbReference type="SAM" id="SignalP"/>
    </source>
</evidence>
<dbReference type="AlphaFoldDB" id="A0A8J2K550"/>
<dbReference type="GO" id="GO:0006508">
    <property type="term" value="P:proteolysis"/>
    <property type="evidence" value="ECO:0007669"/>
    <property type="project" value="InterPro"/>
</dbReference>
<feature type="non-terminal residue" evidence="6">
    <location>
        <position position="264"/>
    </location>
</feature>
<accession>A0A8J2K550</accession>
<organism evidence="6 7">
    <name type="scientific">Allacma fusca</name>
    <dbReference type="NCBI Taxonomy" id="39272"/>
    <lineage>
        <taxon>Eukaryota</taxon>
        <taxon>Metazoa</taxon>
        <taxon>Ecdysozoa</taxon>
        <taxon>Arthropoda</taxon>
        <taxon>Hexapoda</taxon>
        <taxon>Collembola</taxon>
        <taxon>Symphypleona</taxon>
        <taxon>Sminthuridae</taxon>
        <taxon>Allacma</taxon>
    </lineage>
</organism>
<evidence type="ECO:0000256" key="1">
    <source>
        <dbReference type="ARBA" id="ARBA00011073"/>
    </source>
</evidence>
<dbReference type="PROSITE" id="PS51892">
    <property type="entry name" value="SUBTILASE"/>
    <property type="match status" value="1"/>
</dbReference>
<comment type="caution">
    <text evidence="6">The sequence shown here is derived from an EMBL/GenBank/DDBJ whole genome shotgun (WGS) entry which is preliminary data.</text>
</comment>
<comment type="similarity">
    <text evidence="1 3">Belongs to the peptidase S8 family.</text>
</comment>
<feature type="chain" id="PRO_5035182416" description="Peptidase S8/S53 domain-containing protein" evidence="4">
    <location>
        <begin position="23"/>
        <end position="264"/>
    </location>
</feature>
<dbReference type="PANTHER" id="PTHR43399:SF4">
    <property type="entry name" value="CELL WALL-ASSOCIATED PROTEASE"/>
    <property type="match status" value="1"/>
</dbReference>
<evidence type="ECO:0000313" key="7">
    <source>
        <dbReference type="Proteomes" id="UP000708208"/>
    </source>
</evidence>
<protein>
    <recommendedName>
        <fullName evidence="5">Peptidase S8/S53 domain-containing protein</fullName>
    </recommendedName>
</protein>